<keyword evidence="1" id="KW-1133">Transmembrane helix</keyword>
<dbReference type="AlphaFoldDB" id="A0A7Y9B1S7"/>
<dbReference type="Gene3D" id="2.60.40.10">
    <property type="entry name" value="Immunoglobulins"/>
    <property type="match status" value="1"/>
</dbReference>
<name>A0A7Y9B1S7_9FIRM</name>
<evidence type="ECO:0000256" key="1">
    <source>
        <dbReference type="SAM" id="Phobius"/>
    </source>
</evidence>
<dbReference type="Proteomes" id="UP000526307">
    <property type="component" value="Unassembled WGS sequence"/>
</dbReference>
<evidence type="ECO:0000313" key="3">
    <source>
        <dbReference type="EMBL" id="NWO23826.1"/>
    </source>
</evidence>
<evidence type="ECO:0000259" key="2">
    <source>
        <dbReference type="Pfam" id="PF16555"/>
    </source>
</evidence>
<accession>A0A7Y9B1S7</accession>
<organism evidence="3 4">
    <name type="scientific">Mogibacterium timidum</name>
    <dbReference type="NCBI Taxonomy" id="35519"/>
    <lineage>
        <taxon>Bacteria</taxon>
        <taxon>Bacillati</taxon>
        <taxon>Bacillota</taxon>
        <taxon>Clostridia</taxon>
        <taxon>Peptostreptococcales</taxon>
        <taxon>Anaerovoracaceae</taxon>
        <taxon>Mogibacterium</taxon>
    </lineage>
</organism>
<keyword evidence="1" id="KW-0472">Membrane</keyword>
<proteinExistence type="predicted"/>
<sequence>MFAEEIKNKIVRSAVLIALLTMFMIGNAAVTGMALENNIVPALIAGKTGTLTVCYRSNENGKAVPLKDVDFEICQVSDLTVRYGSAKYALLPEFSSTGITFEGMTASDSNAAAKKLRAFIKQNGINMTAGKTDANGCAVFPDLKPGMYLVVQSGTHRQGERDYISEPFLVSVPLAVDGGNGTNVWKYNVTAYPKHSSSMPIEKPLIPPSPKTGDLFLLGFWGCVLIVCAVGLKAVFMGKERNAQR</sequence>
<dbReference type="Pfam" id="PF16555">
    <property type="entry name" value="GramPos_pilinD1"/>
    <property type="match status" value="1"/>
</dbReference>
<feature type="transmembrane region" description="Helical" evidence="1">
    <location>
        <begin position="215"/>
        <end position="236"/>
    </location>
</feature>
<comment type="caution">
    <text evidence="3">The sequence shown here is derived from an EMBL/GenBank/DDBJ whole genome shotgun (WGS) entry which is preliminary data.</text>
</comment>
<dbReference type="InterPro" id="IPR032364">
    <property type="entry name" value="GramPos_pilinD1_N"/>
</dbReference>
<dbReference type="InterPro" id="IPR013783">
    <property type="entry name" value="Ig-like_fold"/>
</dbReference>
<dbReference type="EMBL" id="JABXYR010000002">
    <property type="protein sequence ID" value="NWO23826.1"/>
    <property type="molecule type" value="Genomic_DNA"/>
</dbReference>
<protein>
    <recommendedName>
        <fullName evidence="2">Gram-positive pilin subunit D1 N-terminal domain-containing protein</fullName>
    </recommendedName>
</protein>
<reference evidence="3 4" key="1">
    <citation type="submission" date="2020-06" db="EMBL/GenBank/DDBJ databases">
        <title>Mogibacterium timidum strain W9173 genomic sequence.</title>
        <authorList>
            <person name="Wade W.G."/>
            <person name="Johnston C.D."/>
            <person name="Chen T."/>
            <person name="Dewhirst F.E."/>
        </authorList>
    </citation>
    <scope>NUCLEOTIDE SEQUENCE [LARGE SCALE GENOMIC DNA]</scope>
    <source>
        <strain evidence="3 4">W9173</strain>
    </source>
</reference>
<keyword evidence="1" id="KW-0812">Transmembrane</keyword>
<feature type="domain" description="Gram-positive pilin subunit D1 N-terminal" evidence="2">
    <location>
        <begin position="47"/>
        <end position="194"/>
    </location>
</feature>
<gene>
    <name evidence="3" type="ORF">HW270_07075</name>
</gene>
<keyword evidence="4" id="KW-1185">Reference proteome</keyword>
<evidence type="ECO:0000313" key="4">
    <source>
        <dbReference type="Proteomes" id="UP000526307"/>
    </source>
</evidence>